<keyword evidence="2" id="KW-0805">Transcription regulation</keyword>
<organism evidence="6 7">
    <name type="scientific">Paenibacillus oralis</name>
    <dbReference type="NCBI Taxonomy" id="2490856"/>
    <lineage>
        <taxon>Bacteria</taxon>
        <taxon>Bacillati</taxon>
        <taxon>Bacillota</taxon>
        <taxon>Bacilli</taxon>
        <taxon>Bacillales</taxon>
        <taxon>Paenibacillaceae</taxon>
        <taxon>Paenibacillus</taxon>
    </lineage>
</organism>
<keyword evidence="4" id="KW-0804">Transcription</keyword>
<keyword evidence="7" id="KW-1185">Reference proteome</keyword>
<dbReference type="InterPro" id="IPR005119">
    <property type="entry name" value="LysR_subst-bd"/>
</dbReference>
<proteinExistence type="inferred from homology"/>
<evidence type="ECO:0000256" key="3">
    <source>
        <dbReference type="ARBA" id="ARBA00023125"/>
    </source>
</evidence>
<dbReference type="OrthoDB" id="9778774at2"/>
<dbReference type="InterPro" id="IPR036390">
    <property type="entry name" value="WH_DNA-bd_sf"/>
</dbReference>
<evidence type="ECO:0000313" key="7">
    <source>
        <dbReference type="Proteomes" id="UP000267017"/>
    </source>
</evidence>
<comment type="similarity">
    <text evidence="1">Belongs to the LysR transcriptional regulatory family.</text>
</comment>
<dbReference type="PANTHER" id="PTHR30126">
    <property type="entry name" value="HTH-TYPE TRANSCRIPTIONAL REGULATOR"/>
    <property type="match status" value="1"/>
</dbReference>
<dbReference type="GO" id="GO:0003700">
    <property type="term" value="F:DNA-binding transcription factor activity"/>
    <property type="evidence" value="ECO:0007669"/>
    <property type="project" value="InterPro"/>
</dbReference>
<evidence type="ECO:0000256" key="2">
    <source>
        <dbReference type="ARBA" id="ARBA00023015"/>
    </source>
</evidence>
<evidence type="ECO:0000259" key="5">
    <source>
        <dbReference type="PROSITE" id="PS50931"/>
    </source>
</evidence>
<dbReference type="Pfam" id="PF03466">
    <property type="entry name" value="LysR_substrate"/>
    <property type="match status" value="1"/>
</dbReference>
<dbReference type="InterPro" id="IPR036388">
    <property type="entry name" value="WH-like_DNA-bd_sf"/>
</dbReference>
<dbReference type="EMBL" id="RRCN01000001">
    <property type="protein sequence ID" value="RRJ65113.1"/>
    <property type="molecule type" value="Genomic_DNA"/>
</dbReference>
<dbReference type="SUPFAM" id="SSF46785">
    <property type="entry name" value="Winged helix' DNA-binding domain"/>
    <property type="match status" value="1"/>
</dbReference>
<accession>A0A3P3U9H8</accession>
<sequence length="295" mass="33239">MNLETLKLFLDIAKLNSISKAAQKAHITQSALSQQLKSWETSLGTELLQRSNKGARLTETGEIAQKYAAQICKLYEDMLTEIEQINPAQVQHLSIYAIPEVCSYALPCTLFEVKKHFPYCNISLNEALSPDIEEHILLEEGDIGFISGPSSKSEIISYKVFSDQVMLVSSSSKPAPHEIQLEELSRYSLIGSPQLICVQRSLANTLTENVKLNIVYSLDSIEAVKLAAIKGHGAAFLPYMSIKKELYHKQLKPIHIRNLHVCNDVYIVKKHHQKCKRDTKQLVQYIEQTLIDTLC</sequence>
<dbReference type="Gene3D" id="3.40.190.290">
    <property type="match status" value="1"/>
</dbReference>
<dbReference type="GO" id="GO:0000976">
    <property type="term" value="F:transcription cis-regulatory region binding"/>
    <property type="evidence" value="ECO:0007669"/>
    <property type="project" value="TreeGrafter"/>
</dbReference>
<evidence type="ECO:0000313" key="6">
    <source>
        <dbReference type="EMBL" id="RRJ65113.1"/>
    </source>
</evidence>
<comment type="caution">
    <text evidence="6">The sequence shown here is derived from an EMBL/GenBank/DDBJ whole genome shotgun (WGS) entry which is preliminary data.</text>
</comment>
<dbReference type="InterPro" id="IPR000847">
    <property type="entry name" value="LysR_HTH_N"/>
</dbReference>
<dbReference type="PROSITE" id="PS50931">
    <property type="entry name" value="HTH_LYSR"/>
    <property type="match status" value="1"/>
</dbReference>
<dbReference type="SUPFAM" id="SSF53850">
    <property type="entry name" value="Periplasmic binding protein-like II"/>
    <property type="match status" value="1"/>
</dbReference>
<dbReference type="Gene3D" id="1.10.10.10">
    <property type="entry name" value="Winged helix-like DNA-binding domain superfamily/Winged helix DNA-binding domain"/>
    <property type="match status" value="1"/>
</dbReference>
<dbReference type="PANTHER" id="PTHR30126:SF64">
    <property type="entry name" value="HTH-TYPE TRANSCRIPTIONAL REGULATOR CITR"/>
    <property type="match status" value="1"/>
</dbReference>
<evidence type="ECO:0000256" key="1">
    <source>
        <dbReference type="ARBA" id="ARBA00009437"/>
    </source>
</evidence>
<dbReference type="AlphaFoldDB" id="A0A3P3U9H8"/>
<dbReference type="Proteomes" id="UP000267017">
    <property type="component" value="Unassembled WGS sequence"/>
</dbReference>
<gene>
    <name evidence="6" type="ORF">EHV15_20990</name>
</gene>
<evidence type="ECO:0000256" key="4">
    <source>
        <dbReference type="ARBA" id="ARBA00023163"/>
    </source>
</evidence>
<dbReference type="RefSeq" id="WP_128632912.1">
    <property type="nucleotide sequence ID" value="NZ_RRCN01000001.1"/>
</dbReference>
<feature type="domain" description="HTH lysR-type" evidence="5">
    <location>
        <begin position="1"/>
        <end position="58"/>
    </location>
</feature>
<dbReference type="Pfam" id="PF00126">
    <property type="entry name" value="HTH_1"/>
    <property type="match status" value="1"/>
</dbReference>
<dbReference type="PRINTS" id="PR00039">
    <property type="entry name" value="HTHLYSR"/>
</dbReference>
<keyword evidence="3" id="KW-0238">DNA-binding</keyword>
<reference evidence="6 7" key="1">
    <citation type="submission" date="2018-11" db="EMBL/GenBank/DDBJ databases">
        <title>Genome sequencing of Paenibacillus sp. KCOM 3021 (= ChDC PVNT-B20).</title>
        <authorList>
            <person name="Kook J.-K."/>
            <person name="Park S.-N."/>
            <person name="Lim Y.K."/>
        </authorList>
    </citation>
    <scope>NUCLEOTIDE SEQUENCE [LARGE SCALE GENOMIC DNA]</scope>
    <source>
        <strain evidence="6 7">KCOM 3021</strain>
    </source>
</reference>
<name>A0A3P3U9H8_9BACL</name>
<protein>
    <submittedName>
        <fullName evidence="6">LysR family transcriptional regulator</fullName>
    </submittedName>
</protein>
<dbReference type="FunFam" id="1.10.10.10:FF:000001">
    <property type="entry name" value="LysR family transcriptional regulator"/>
    <property type="match status" value="1"/>
</dbReference>